<dbReference type="STRING" id="1777137.AWB76_06191"/>
<feature type="compositionally biased region" description="Polar residues" evidence="5">
    <location>
        <begin position="187"/>
        <end position="238"/>
    </location>
</feature>
<dbReference type="GO" id="GO:0030674">
    <property type="term" value="F:protein-macromolecule adaptor activity"/>
    <property type="evidence" value="ECO:0007669"/>
    <property type="project" value="TreeGrafter"/>
</dbReference>
<evidence type="ECO:0000256" key="5">
    <source>
        <dbReference type="SAM" id="MobiDB-lite"/>
    </source>
</evidence>
<dbReference type="AlphaFoldDB" id="A0A158CZ28"/>
<dbReference type="InterPro" id="IPR026592">
    <property type="entry name" value="BamE"/>
</dbReference>
<proteinExistence type="inferred from homology"/>
<organism evidence="7 8">
    <name type="scientific">Caballeronia temeraria</name>
    <dbReference type="NCBI Taxonomy" id="1777137"/>
    <lineage>
        <taxon>Bacteria</taxon>
        <taxon>Pseudomonadati</taxon>
        <taxon>Pseudomonadota</taxon>
        <taxon>Betaproteobacteria</taxon>
        <taxon>Burkholderiales</taxon>
        <taxon>Burkholderiaceae</taxon>
        <taxon>Caballeronia</taxon>
    </lineage>
</organism>
<comment type="function">
    <text evidence="4">Part of the outer membrane protein assembly complex, which is involved in assembly and insertion of beta-barrel proteins into the outer membrane.</text>
</comment>
<keyword evidence="8" id="KW-1185">Reference proteome</keyword>
<dbReference type="RefSeq" id="WP_061163829.1">
    <property type="nucleotide sequence ID" value="NZ_FCOI02000030.1"/>
</dbReference>
<dbReference type="OrthoDB" id="9808250at2"/>
<evidence type="ECO:0000313" key="7">
    <source>
        <dbReference type="EMBL" id="SAK87539.1"/>
    </source>
</evidence>
<reference evidence="8" key="1">
    <citation type="submission" date="2016-01" db="EMBL/GenBank/DDBJ databases">
        <authorList>
            <person name="Peeters Charlotte."/>
        </authorList>
    </citation>
    <scope>NUCLEOTIDE SEQUENCE [LARGE SCALE GENOMIC DNA]</scope>
</reference>
<dbReference type="InterPro" id="IPR007450">
    <property type="entry name" value="BamE_dom"/>
</dbReference>
<dbReference type="InterPro" id="IPR037873">
    <property type="entry name" value="BamE-like"/>
</dbReference>
<keyword evidence="2 4" id="KW-0472">Membrane</keyword>
<comment type="subunit">
    <text evidence="4">Part of the Bam complex.</text>
</comment>
<protein>
    <recommendedName>
        <fullName evidence="4">Outer membrane protein assembly factor BamE</fullName>
    </recommendedName>
</protein>
<dbReference type="Proteomes" id="UP000054624">
    <property type="component" value="Unassembled WGS sequence"/>
</dbReference>
<comment type="similarity">
    <text evidence="4">Belongs to the BamE family.</text>
</comment>
<evidence type="ECO:0000256" key="4">
    <source>
        <dbReference type="HAMAP-Rule" id="MF_00925"/>
    </source>
</evidence>
<dbReference type="GO" id="GO:0043165">
    <property type="term" value="P:Gram-negative-bacterium-type cell outer membrane assembly"/>
    <property type="evidence" value="ECO:0007669"/>
    <property type="project" value="UniProtKB-UniRule"/>
</dbReference>
<evidence type="ECO:0000256" key="3">
    <source>
        <dbReference type="ARBA" id="ARBA00023237"/>
    </source>
</evidence>
<dbReference type="PANTHER" id="PTHR37482">
    <property type="entry name" value="OUTER MEMBRANE PROTEIN ASSEMBLY FACTOR BAME"/>
    <property type="match status" value="1"/>
</dbReference>
<name>A0A158CZ28_9BURK</name>
<evidence type="ECO:0000259" key="6">
    <source>
        <dbReference type="Pfam" id="PF04355"/>
    </source>
</evidence>
<sequence length="267" mass="27578">MRGTVIAATLAVLLAGCSTYDSVTQKIAQSITPYRITVVQGNFVSAEAAAQMQVGMSRDQVKQLLGTPLLTDMFHADRWDYVFYFKRGSTSVVQQRDFVVNFASDRVVSWSGGENLPSNLELLAEIDGDKGVKVAKSAASASAASATVASTAAVTAPVGEPSTQPNASAAFAGDANQAAAQAANRATSQVEMPTGRNQSSVRVNVPQSSGGAPGSNAQGASNSQIQLQRRPQTINIPDSSAVGPASTSPAPANAGGQAQFYLPQQSQ</sequence>
<gene>
    <name evidence="4" type="primary">bamE</name>
    <name evidence="7" type="ORF">AWB76_06191</name>
</gene>
<dbReference type="EMBL" id="FCOI02000030">
    <property type="protein sequence ID" value="SAK87539.1"/>
    <property type="molecule type" value="Genomic_DNA"/>
</dbReference>
<dbReference type="Gene3D" id="3.30.1450.10">
    <property type="match status" value="1"/>
</dbReference>
<dbReference type="PROSITE" id="PS51257">
    <property type="entry name" value="PROKAR_LIPOPROTEIN"/>
    <property type="match status" value="1"/>
</dbReference>
<accession>A0A158CZ28</accession>
<dbReference type="PANTHER" id="PTHR37482:SF1">
    <property type="entry name" value="OUTER MEMBRANE PROTEIN ASSEMBLY FACTOR BAME"/>
    <property type="match status" value="1"/>
</dbReference>
<dbReference type="HAMAP" id="MF_00925">
    <property type="entry name" value="OM_assembly_BamE"/>
    <property type="match status" value="1"/>
</dbReference>
<comment type="subcellular location">
    <subcellularLocation>
        <location evidence="4">Cell outer membrane</location>
        <topology evidence="4">Lipid-anchor</topology>
    </subcellularLocation>
</comment>
<dbReference type="Pfam" id="PF04355">
    <property type="entry name" value="BamE"/>
    <property type="match status" value="1"/>
</dbReference>
<keyword evidence="4" id="KW-0449">Lipoprotein</keyword>
<keyword evidence="4" id="KW-0564">Palmitate</keyword>
<dbReference type="GO" id="GO:0051205">
    <property type="term" value="P:protein insertion into membrane"/>
    <property type="evidence" value="ECO:0007669"/>
    <property type="project" value="UniProtKB-UniRule"/>
</dbReference>
<dbReference type="GO" id="GO:1990063">
    <property type="term" value="C:Bam protein complex"/>
    <property type="evidence" value="ECO:0007669"/>
    <property type="project" value="TreeGrafter"/>
</dbReference>
<evidence type="ECO:0000313" key="8">
    <source>
        <dbReference type="Proteomes" id="UP000054624"/>
    </source>
</evidence>
<evidence type="ECO:0000256" key="2">
    <source>
        <dbReference type="ARBA" id="ARBA00023136"/>
    </source>
</evidence>
<feature type="domain" description="Outer membrane protein assembly factor BamE" evidence="6">
    <location>
        <begin position="41"/>
        <end position="111"/>
    </location>
</feature>
<keyword evidence="3 4" id="KW-0998">Cell outer membrane</keyword>
<keyword evidence="1 4" id="KW-0732">Signal</keyword>
<feature type="region of interest" description="Disordered" evidence="5">
    <location>
        <begin position="180"/>
        <end position="267"/>
    </location>
</feature>
<evidence type="ECO:0000256" key="1">
    <source>
        <dbReference type="ARBA" id="ARBA00022729"/>
    </source>
</evidence>